<organism evidence="1 2">
    <name type="scientific">Moraxella lacunata</name>
    <dbReference type="NCBI Taxonomy" id="477"/>
    <lineage>
        <taxon>Bacteria</taxon>
        <taxon>Pseudomonadati</taxon>
        <taxon>Pseudomonadota</taxon>
        <taxon>Gammaproteobacteria</taxon>
        <taxon>Moraxellales</taxon>
        <taxon>Moraxellaceae</taxon>
        <taxon>Moraxella</taxon>
    </lineage>
</organism>
<proteinExistence type="predicted"/>
<dbReference type="EMBL" id="MXAN01000008">
    <property type="protein sequence ID" value="OPH39047.1"/>
    <property type="molecule type" value="Genomic_DNA"/>
</dbReference>
<accession>A0A1V4H2F2</accession>
<sequence length="63" mass="7465">MKNACLKKQGNRTFFKEIKVVIFLSDKFLTQKTIRPLNWVNFKSFTQFLNLSGWIAIFHAKID</sequence>
<dbReference type="Proteomes" id="UP000191025">
    <property type="component" value="Unassembled WGS sequence"/>
</dbReference>
<evidence type="ECO:0000313" key="1">
    <source>
        <dbReference type="EMBL" id="OPH39047.1"/>
    </source>
</evidence>
<comment type="caution">
    <text evidence="1">The sequence shown here is derived from an EMBL/GenBank/DDBJ whole genome shotgun (WGS) entry which is preliminary data.</text>
</comment>
<gene>
    <name evidence="1" type="ORF">B5J94_01475</name>
</gene>
<evidence type="ECO:0000313" key="2">
    <source>
        <dbReference type="Proteomes" id="UP000191025"/>
    </source>
</evidence>
<name>A0A1V4H2F2_MORLA</name>
<dbReference type="AlphaFoldDB" id="A0A1V4H2F2"/>
<protein>
    <submittedName>
        <fullName evidence="1">Uncharacterized protein</fullName>
    </submittedName>
</protein>
<reference evidence="2" key="1">
    <citation type="submission" date="2017-03" db="EMBL/GenBank/DDBJ databases">
        <title>Draft genome sequence of Moraxella equi CCUG 4950T type strain.</title>
        <authorList>
            <person name="Salva-Serra F."/>
            <person name="Engstrom-Jakobsson H."/>
            <person name="Thorell K."/>
            <person name="Jaen-Luchoro D."/>
            <person name="Gonzales-Siles L."/>
            <person name="Karlsson R."/>
            <person name="Yazdan S."/>
            <person name="Boulund F."/>
            <person name="Johnning A."/>
            <person name="Engstrand L."/>
            <person name="Kristiansson E."/>
            <person name="Moore E."/>
        </authorList>
    </citation>
    <scope>NUCLEOTIDE SEQUENCE [LARGE SCALE GENOMIC DNA]</scope>
    <source>
        <strain evidence="2">CCUG 4441</strain>
    </source>
</reference>